<evidence type="ECO:0000259" key="6">
    <source>
        <dbReference type="Pfam" id="PF01180"/>
    </source>
</evidence>
<evidence type="ECO:0000256" key="3">
    <source>
        <dbReference type="ARBA" id="ARBA00022630"/>
    </source>
</evidence>
<evidence type="ECO:0000313" key="8">
    <source>
        <dbReference type="Proteomes" id="UP000784294"/>
    </source>
</evidence>
<name>A0A448X0I7_9PLAT</name>
<dbReference type="Gene3D" id="3.20.20.70">
    <property type="entry name" value="Aldolase class I"/>
    <property type="match status" value="1"/>
</dbReference>
<dbReference type="InterPro" id="IPR013785">
    <property type="entry name" value="Aldolase_TIM"/>
</dbReference>
<dbReference type="GO" id="GO:0006207">
    <property type="term" value="P:'de novo' pyrimidine nucleobase biosynthetic process"/>
    <property type="evidence" value="ECO:0007669"/>
    <property type="project" value="InterPro"/>
</dbReference>
<comment type="caution">
    <text evidence="7">The sequence shown here is derived from an EMBL/GenBank/DDBJ whole genome shotgun (WGS) entry which is preliminary data.</text>
</comment>
<proteinExistence type="predicted"/>
<keyword evidence="5" id="KW-0560">Oxidoreductase</keyword>
<comment type="pathway">
    <text evidence="2">Pyrimidine metabolism; UMP biosynthesis via de novo pathway.</text>
</comment>
<dbReference type="PROSITE" id="PS00911">
    <property type="entry name" value="DHODEHASE_1"/>
    <property type="match status" value="1"/>
</dbReference>
<keyword evidence="8" id="KW-1185">Reference proteome</keyword>
<dbReference type="EMBL" id="CAAALY010069674">
    <property type="protein sequence ID" value="VEL24790.1"/>
    <property type="molecule type" value="Genomic_DNA"/>
</dbReference>
<comment type="cofactor">
    <cofactor evidence="1">
        <name>FMN</name>
        <dbReference type="ChEBI" id="CHEBI:58210"/>
    </cofactor>
</comment>
<dbReference type="InterPro" id="IPR050074">
    <property type="entry name" value="DHO_dehydrogenase"/>
</dbReference>
<evidence type="ECO:0000256" key="2">
    <source>
        <dbReference type="ARBA" id="ARBA00004725"/>
    </source>
</evidence>
<keyword evidence="4" id="KW-0288">FMN</keyword>
<evidence type="ECO:0000256" key="4">
    <source>
        <dbReference type="ARBA" id="ARBA00022643"/>
    </source>
</evidence>
<reference evidence="7" key="1">
    <citation type="submission" date="2018-11" db="EMBL/GenBank/DDBJ databases">
        <authorList>
            <consortium name="Pathogen Informatics"/>
        </authorList>
    </citation>
    <scope>NUCLEOTIDE SEQUENCE</scope>
</reference>
<dbReference type="AlphaFoldDB" id="A0A448X0I7"/>
<dbReference type="PANTHER" id="PTHR48109">
    <property type="entry name" value="DIHYDROOROTATE DEHYDROGENASE (QUINONE), MITOCHONDRIAL-RELATED"/>
    <property type="match status" value="1"/>
</dbReference>
<keyword evidence="3" id="KW-0285">Flavoprotein</keyword>
<dbReference type="Proteomes" id="UP000784294">
    <property type="component" value="Unassembled WGS sequence"/>
</dbReference>
<protein>
    <recommendedName>
        <fullName evidence="6">Dihydroorotate dehydrogenase catalytic domain-containing protein</fullName>
    </recommendedName>
</protein>
<dbReference type="PANTHER" id="PTHR48109:SF4">
    <property type="entry name" value="DIHYDROOROTATE DEHYDROGENASE (QUINONE), MITOCHONDRIAL"/>
    <property type="match status" value="1"/>
</dbReference>
<dbReference type="UniPathway" id="UPA00070"/>
<feature type="domain" description="Dihydroorotate dehydrogenase catalytic" evidence="6">
    <location>
        <begin position="84"/>
        <end position="150"/>
    </location>
</feature>
<dbReference type="Pfam" id="PF01180">
    <property type="entry name" value="DHO_dh"/>
    <property type="match status" value="1"/>
</dbReference>
<organism evidence="7 8">
    <name type="scientific">Protopolystoma xenopodis</name>
    <dbReference type="NCBI Taxonomy" id="117903"/>
    <lineage>
        <taxon>Eukaryota</taxon>
        <taxon>Metazoa</taxon>
        <taxon>Spiralia</taxon>
        <taxon>Lophotrochozoa</taxon>
        <taxon>Platyhelminthes</taxon>
        <taxon>Monogenea</taxon>
        <taxon>Polyopisthocotylea</taxon>
        <taxon>Polystomatidea</taxon>
        <taxon>Polystomatidae</taxon>
        <taxon>Protopolystoma</taxon>
    </lineage>
</organism>
<evidence type="ECO:0000256" key="1">
    <source>
        <dbReference type="ARBA" id="ARBA00001917"/>
    </source>
</evidence>
<dbReference type="GO" id="GO:0044205">
    <property type="term" value="P:'de novo' UMP biosynthetic process"/>
    <property type="evidence" value="ECO:0007669"/>
    <property type="project" value="UniProtKB-UniPathway"/>
</dbReference>
<dbReference type="InterPro" id="IPR005720">
    <property type="entry name" value="Dihydroorotate_DH_cat"/>
</dbReference>
<evidence type="ECO:0000313" key="7">
    <source>
        <dbReference type="EMBL" id="VEL24790.1"/>
    </source>
</evidence>
<sequence length="151" mass="16859">MQLSRFWSSLSFCGAGFGLFAAQSVFMGSEKFYHEWLMPVVHILVRDAELTHLLGVKLTSFGIGYRKFPSASDERLIQAKRDKLSRKVFGLDFVHPVGIAAGFDKNGEAILNLLEAGFSHVEVGTVTPKPQDGNPKPRLFRFNTKMALVNR</sequence>
<dbReference type="SUPFAM" id="SSF51395">
    <property type="entry name" value="FMN-linked oxidoreductases"/>
    <property type="match status" value="1"/>
</dbReference>
<dbReference type="GO" id="GO:0005743">
    <property type="term" value="C:mitochondrial inner membrane"/>
    <property type="evidence" value="ECO:0007669"/>
    <property type="project" value="TreeGrafter"/>
</dbReference>
<gene>
    <name evidence="7" type="ORF">PXEA_LOCUS18230</name>
</gene>
<dbReference type="OrthoDB" id="14784at2759"/>
<accession>A0A448X0I7</accession>
<dbReference type="GO" id="GO:0004152">
    <property type="term" value="F:dihydroorotate dehydrogenase activity"/>
    <property type="evidence" value="ECO:0007669"/>
    <property type="project" value="TreeGrafter"/>
</dbReference>
<evidence type="ECO:0000256" key="5">
    <source>
        <dbReference type="ARBA" id="ARBA00023002"/>
    </source>
</evidence>
<dbReference type="InterPro" id="IPR001295">
    <property type="entry name" value="Dihydroorotate_DH_CS"/>
</dbReference>